<gene>
    <name evidence="3" type="ORF">DI536_20715</name>
</gene>
<feature type="region of interest" description="Disordered" evidence="1">
    <location>
        <begin position="185"/>
        <end position="207"/>
    </location>
</feature>
<organism evidence="3 4">
    <name type="scientific">Archangium gephyra</name>
    <dbReference type="NCBI Taxonomy" id="48"/>
    <lineage>
        <taxon>Bacteria</taxon>
        <taxon>Pseudomonadati</taxon>
        <taxon>Myxococcota</taxon>
        <taxon>Myxococcia</taxon>
        <taxon>Myxococcales</taxon>
        <taxon>Cystobacterineae</taxon>
        <taxon>Archangiaceae</taxon>
        <taxon>Archangium</taxon>
    </lineage>
</organism>
<evidence type="ECO:0000256" key="1">
    <source>
        <dbReference type="SAM" id="MobiDB-lite"/>
    </source>
</evidence>
<name>A0A2W5TCT5_9BACT</name>
<feature type="domain" description="DUF4440" evidence="2">
    <location>
        <begin position="80"/>
        <end position="154"/>
    </location>
</feature>
<proteinExistence type="predicted"/>
<dbReference type="InterPro" id="IPR027843">
    <property type="entry name" value="DUF4440"/>
</dbReference>
<feature type="compositionally biased region" description="Pro residues" evidence="1">
    <location>
        <begin position="1"/>
        <end position="13"/>
    </location>
</feature>
<dbReference type="SUPFAM" id="SSF54427">
    <property type="entry name" value="NTF2-like"/>
    <property type="match status" value="1"/>
</dbReference>
<evidence type="ECO:0000313" key="4">
    <source>
        <dbReference type="Proteomes" id="UP000249061"/>
    </source>
</evidence>
<evidence type="ECO:0000313" key="3">
    <source>
        <dbReference type="EMBL" id="PZR10246.1"/>
    </source>
</evidence>
<protein>
    <recommendedName>
        <fullName evidence="2">DUF4440 domain-containing protein</fullName>
    </recommendedName>
</protein>
<sequence length="207" mass="21723">MPVPAAGPAPAPARPKDAATPFDPRSGGSPARKSKNEAAVKKEVEAWWVTEEALVKGKSFQAIADRYDFPLILVTDTMSGTPSGTVTTREQFIAMMTPMWQATPPELKVTHKFTTTVMSDSIVVVVDDYTATVKKDSVKGRSSATLIKVGGVWKTKVMVEAGWGDAPGVTQTTQTGAVNVAVKSDAGVPTDAGVPDAGTRAPAPAKR</sequence>
<feature type="region of interest" description="Disordered" evidence="1">
    <location>
        <begin position="1"/>
        <end position="39"/>
    </location>
</feature>
<evidence type="ECO:0000259" key="2">
    <source>
        <dbReference type="Pfam" id="PF14534"/>
    </source>
</evidence>
<comment type="caution">
    <text evidence="3">The sequence shown here is derived from an EMBL/GenBank/DDBJ whole genome shotgun (WGS) entry which is preliminary data.</text>
</comment>
<dbReference type="Pfam" id="PF14534">
    <property type="entry name" value="DUF4440"/>
    <property type="match status" value="1"/>
</dbReference>
<dbReference type="InterPro" id="IPR032710">
    <property type="entry name" value="NTF2-like_dom_sf"/>
</dbReference>
<dbReference type="AlphaFoldDB" id="A0A2W5TCT5"/>
<dbReference type="EMBL" id="QFQP01000018">
    <property type="protein sequence ID" value="PZR10246.1"/>
    <property type="molecule type" value="Genomic_DNA"/>
</dbReference>
<accession>A0A2W5TCT5</accession>
<reference evidence="3 4" key="1">
    <citation type="submission" date="2017-08" db="EMBL/GenBank/DDBJ databases">
        <title>Infants hospitalized years apart are colonized by the same room-sourced microbial strains.</title>
        <authorList>
            <person name="Brooks B."/>
            <person name="Olm M.R."/>
            <person name="Firek B.A."/>
            <person name="Baker R."/>
            <person name="Thomas B.C."/>
            <person name="Morowitz M.J."/>
            <person name="Banfield J.F."/>
        </authorList>
    </citation>
    <scope>NUCLEOTIDE SEQUENCE [LARGE SCALE GENOMIC DNA]</scope>
    <source>
        <strain evidence="3">S2_003_000_R2_14</strain>
    </source>
</reference>
<dbReference type="Gene3D" id="3.10.450.50">
    <property type="match status" value="1"/>
</dbReference>
<dbReference type="Proteomes" id="UP000249061">
    <property type="component" value="Unassembled WGS sequence"/>
</dbReference>